<feature type="compositionally biased region" description="Acidic residues" evidence="1">
    <location>
        <begin position="211"/>
        <end position="223"/>
    </location>
</feature>
<dbReference type="InterPro" id="IPR018465">
    <property type="entry name" value="Scm3/HJURP"/>
</dbReference>
<feature type="compositionally biased region" description="Basic residues" evidence="1">
    <location>
        <begin position="664"/>
        <end position="673"/>
    </location>
</feature>
<name>A0A127Z4X1_9BASI</name>
<feature type="compositionally biased region" description="Polar residues" evidence="1">
    <location>
        <begin position="230"/>
        <end position="246"/>
    </location>
</feature>
<dbReference type="AlphaFoldDB" id="A0A127Z4X1"/>
<feature type="compositionally biased region" description="Polar residues" evidence="1">
    <location>
        <begin position="445"/>
        <end position="454"/>
    </location>
</feature>
<feature type="region of interest" description="Disordered" evidence="1">
    <location>
        <begin position="128"/>
        <end position="282"/>
    </location>
</feature>
<evidence type="ECO:0000313" key="2">
    <source>
        <dbReference type="EMBL" id="CDR88884.1"/>
    </source>
</evidence>
<sequence>MYRPSLPDHASAEAGPSRLAPSELPDKPKKRRRLQFTSQLRTNIQRYNPDGTETVEYLHQQSTQRLKRKWDSIFERFKDAHLQEQDEIYLGNRANGEPIVVVKDRGSLRSLRQSMEFGVFIKDEELQGWKDRPEARQMQEQGGGGDDDDDDDDDDDFDPSRVPSHRAQLAGASSSESEDEEDDPAANDPDLREFLQAEARRKAMLGKSGNEESDEEEDDDVVDFADPKWNNYQPSASAIVHSSKQVPKTIRKPDPRAAQAQPPEVDAPDLVLSSSEDDDDTDIVTVHSDSDEELIDSIRTKRQNIEELLQCTTPFETLPYNDIFGLADLLKLTGNTSRLYVDLVSDDENQVESVEADGPAKGTLGKEDVIDLTSSLPNPSLPHSSLPNSSLVADAASSPLSELASSRASSVVPVAPASVRSVTPDASSVDVPLLQLAPVQPTLVHSTPAETTPSEAAPKQAEAVEAPGPVEALSPAGTLSEDEDIPAVAQIEPRLQTRAMPPVSSPPPSLQNRQPSQPESAAAVSPPAVVEASSSEPATPPHPSLAAPPATLSIPAMPSTPEVPEIPAPAAKPATPAPTTQVDHATPSRITPHRETKLSQPTPSRTSSQKPTVSLSAEKQKATPTSSSTCTTSTSATPLSSSRRHVSTPSSHTKHTPSSTERRIQRRRSRVSRSKTSFDDERVGKKARPVCGGPTKCRKSFCLLCASLSR</sequence>
<dbReference type="PANTHER" id="PTHR15992">
    <property type="entry name" value="HOLLIDAY JUNCTION RECOGNITION PROTEIN"/>
    <property type="match status" value="1"/>
</dbReference>
<organism evidence="2">
    <name type="scientific">Sporisorium scitamineum</name>
    <dbReference type="NCBI Taxonomy" id="49012"/>
    <lineage>
        <taxon>Eukaryota</taxon>
        <taxon>Fungi</taxon>
        <taxon>Dikarya</taxon>
        <taxon>Basidiomycota</taxon>
        <taxon>Ustilaginomycotina</taxon>
        <taxon>Ustilaginomycetes</taxon>
        <taxon>Ustilaginales</taxon>
        <taxon>Ustilaginaceae</taxon>
        <taxon>Sporisorium</taxon>
    </lineage>
</organism>
<dbReference type="PANTHER" id="PTHR15992:SF5">
    <property type="entry name" value="HOLLIDAY JUNCTION RECOGNITION PROTEIN"/>
    <property type="match status" value="1"/>
</dbReference>
<dbReference type="Pfam" id="PF10384">
    <property type="entry name" value="Scm3"/>
    <property type="match status" value="1"/>
</dbReference>
<evidence type="ECO:0000256" key="1">
    <source>
        <dbReference type="SAM" id="MobiDB-lite"/>
    </source>
</evidence>
<dbReference type="OrthoDB" id="2556491at2759"/>
<feature type="compositionally biased region" description="Low complexity" evidence="1">
    <location>
        <begin position="568"/>
        <end position="580"/>
    </location>
</feature>
<dbReference type="GO" id="GO:0042393">
    <property type="term" value="F:histone binding"/>
    <property type="evidence" value="ECO:0007669"/>
    <property type="project" value="InterPro"/>
</dbReference>
<feature type="compositionally biased region" description="Acidic residues" evidence="1">
    <location>
        <begin position="145"/>
        <end position="157"/>
    </location>
</feature>
<reference evidence="2" key="1">
    <citation type="submission" date="2014-06" db="EMBL/GenBank/DDBJ databases">
        <authorList>
            <person name="Ju J."/>
            <person name="Zhang J."/>
        </authorList>
    </citation>
    <scope>NUCLEOTIDE SEQUENCE</scope>
    <source>
        <strain evidence="2">SscI8</strain>
    </source>
</reference>
<feature type="compositionally biased region" description="Low complexity" evidence="1">
    <location>
        <begin position="461"/>
        <end position="472"/>
    </location>
</feature>
<dbReference type="GO" id="GO:0005634">
    <property type="term" value="C:nucleus"/>
    <property type="evidence" value="ECO:0007669"/>
    <property type="project" value="InterPro"/>
</dbReference>
<gene>
    <name evidence="2" type="ORF">SPSC_05716</name>
</gene>
<feature type="region of interest" description="Disordered" evidence="1">
    <location>
        <begin position="1"/>
        <end position="39"/>
    </location>
</feature>
<proteinExistence type="predicted"/>
<protein>
    <submittedName>
        <fullName evidence="2">Uncharacterized protein</fullName>
    </submittedName>
</protein>
<feature type="region of interest" description="Disordered" evidence="1">
    <location>
        <begin position="445"/>
        <end position="694"/>
    </location>
</feature>
<feature type="compositionally biased region" description="Low complexity" evidence="1">
    <location>
        <begin position="514"/>
        <end position="537"/>
    </location>
</feature>
<accession>A0A127Z4X1</accession>
<feature type="compositionally biased region" description="Basic and acidic residues" evidence="1">
    <location>
        <begin position="189"/>
        <end position="201"/>
    </location>
</feature>
<dbReference type="EMBL" id="LK056689">
    <property type="protein sequence ID" value="CDR88884.1"/>
    <property type="molecule type" value="Genomic_DNA"/>
</dbReference>
<feature type="compositionally biased region" description="Acidic residues" evidence="1">
    <location>
        <begin position="176"/>
        <end position="185"/>
    </location>
</feature>
<feature type="compositionally biased region" description="Low complexity" evidence="1">
    <location>
        <begin position="622"/>
        <end position="659"/>
    </location>
</feature>
<feature type="compositionally biased region" description="Polar residues" evidence="1">
    <location>
        <begin position="598"/>
        <end position="617"/>
    </location>
</feature>
<feature type="compositionally biased region" description="Basic and acidic residues" evidence="1">
    <location>
        <begin position="128"/>
        <end position="137"/>
    </location>
</feature>